<keyword evidence="20" id="KW-1185">Reference proteome</keyword>
<dbReference type="EnsemblMetazoa" id="CLYHEMT016311.1">
    <property type="protein sequence ID" value="CLYHEMP016311.1"/>
    <property type="gene ID" value="CLYHEMG016311"/>
</dbReference>
<dbReference type="Pfam" id="PF13519">
    <property type="entry name" value="VWA_2"/>
    <property type="match status" value="1"/>
</dbReference>
<evidence type="ECO:0000256" key="1">
    <source>
        <dbReference type="ARBA" id="ARBA00004479"/>
    </source>
</evidence>
<dbReference type="Proteomes" id="UP000594262">
    <property type="component" value="Unplaced"/>
</dbReference>
<evidence type="ECO:0000256" key="13">
    <source>
        <dbReference type="ARBA" id="ARBA00023157"/>
    </source>
</evidence>
<keyword evidence="11" id="KW-0406">Ion transport</keyword>
<dbReference type="Pfam" id="PF08399">
    <property type="entry name" value="VWA_N"/>
    <property type="match status" value="1"/>
</dbReference>
<dbReference type="Pfam" id="PF08473">
    <property type="entry name" value="VGCC_alpha2"/>
    <property type="match status" value="1"/>
</dbReference>
<dbReference type="AlphaFoldDB" id="A0A7M5X1I3"/>
<keyword evidence="13" id="KW-1015">Disulfide bond</keyword>
<feature type="compositionally biased region" description="Basic and acidic residues" evidence="16">
    <location>
        <begin position="983"/>
        <end position="992"/>
    </location>
</feature>
<evidence type="ECO:0000259" key="18">
    <source>
        <dbReference type="PROSITE" id="PS50234"/>
    </source>
</evidence>
<evidence type="ECO:0000256" key="12">
    <source>
        <dbReference type="ARBA" id="ARBA00023136"/>
    </source>
</evidence>
<dbReference type="InterPro" id="IPR051173">
    <property type="entry name" value="Ca_channel_alpha-2/delta"/>
</dbReference>
<evidence type="ECO:0000256" key="4">
    <source>
        <dbReference type="ARBA" id="ARBA00022673"/>
    </source>
</evidence>
<evidence type="ECO:0000256" key="8">
    <source>
        <dbReference type="ARBA" id="ARBA00022837"/>
    </source>
</evidence>
<dbReference type="GO" id="GO:0005891">
    <property type="term" value="C:voltage-gated calcium channel complex"/>
    <property type="evidence" value="ECO:0007669"/>
    <property type="project" value="TreeGrafter"/>
</dbReference>
<feature type="domain" description="VWFA" evidence="18">
    <location>
        <begin position="228"/>
        <end position="408"/>
    </location>
</feature>
<keyword evidence="7 17" id="KW-0732">Signal</keyword>
<evidence type="ECO:0000313" key="19">
    <source>
        <dbReference type="EnsemblMetazoa" id="CLYHEMP016311.1"/>
    </source>
</evidence>
<evidence type="ECO:0000256" key="15">
    <source>
        <dbReference type="ARBA" id="ARBA00023303"/>
    </source>
</evidence>
<keyword evidence="14" id="KW-0325">Glycoprotein</keyword>
<evidence type="ECO:0000256" key="7">
    <source>
        <dbReference type="ARBA" id="ARBA00022729"/>
    </source>
</evidence>
<evidence type="ECO:0000256" key="5">
    <source>
        <dbReference type="ARBA" id="ARBA00022692"/>
    </source>
</evidence>
<dbReference type="InterPro" id="IPR036465">
    <property type="entry name" value="vWFA_dom_sf"/>
</dbReference>
<sequence>MKVKRTATFCLLVQLTFRLLTANGTDRKKVAHWAKLIGESAKTFSDEITASEHIKKAYEDLGLKIQKVDGESLTIDLANELERFFDEKVKTLRKLAEEASRIEDEYRENYQHHDWFNGKALEGMKLVQHANFDVPVNLTDSIVHVPTEVYDQDSKVVRDIQWTKALNKIFQKNFEQYSGLSWQYFGTVEGVHRQFPGREWPLPSNGFPDLYDARRRPWYIQGANSPKNVIILIDRSGSLLGSRIEIASYAARILVETLTTNDFFHVITFNEESDLICCHTNDQNKLLQATRGNKEYVKALLKQIKAEGTSDWERAIKMALQMLKKTQEDMEGSLCQQTLFILSDGSATYPKELFEKHDPHGLVHVFAYVIGPKQYEVTQMQEMACKHKGVFLRISSIGAVWDIVTSSTRILSRPIGRSADKPTTFTSAFVDATGGGLVSTGSTPVFKKSNSELLGVMATDVPVKDLHEFIYYPLTGQNSYVFVIDNNGLVLIHPAINGKKLARLNPQPNMAIEELEFAVHNHSHVKQLHREMILMNPGTPKQLKFDVYIKSKDELRVRRIASTYHFFRSTKSPFSTGIASPKFGFFVQSPNITFKEGLKFLKNVSDIMHWPFCPKLRRLKDTKTVMVQRIAENENKTHLDTCNHRMVHGLLLDAKATSQLPKQWKSKREKIEENGINHIFIRTHWGVIQSIKRKNNSELIDGGFESISRESYDPFDFYKRANHIPNRLTISLIKGRGEDDHVISIHNPILQKKAGITLAVTGVEMSYEKFMTTNFIEKTKEFPDEHLYDGRLTCDRHLKNQVEGLYCYLLDENGFVVASNEEADIGLFFGEVDQNVMRKLIEEDKSHSLYQVVTLPDYQASCKLPTNNDSSAAELKNIFTWIISLLVSLLQTSLFSIWTSMWTSIGSSARTMIENEDFIYVSCVKNTTMYLSRDQEQPIIAQGMATCDSKDKCLRNFTISSVVHTNLYLLVVDPSKCGACKTSHETNDHNVDSNDDDYDRLERPGEDKQMEIKDFNYTNNPPQRENLRRKPSECYATEKNQPVKCSGNMKKPSFLFLILLILPFCL</sequence>
<feature type="chain" id="PRO_5029453132" description="VWFA domain-containing protein" evidence="17">
    <location>
        <begin position="23"/>
        <end position="1066"/>
    </location>
</feature>
<feature type="region of interest" description="Disordered" evidence="16">
    <location>
        <begin position="983"/>
        <end position="1005"/>
    </location>
</feature>
<dbReference type="InterPro" id="IPR013680">
    <property type="entry name" value="VDCC_a2/dsu"/>
</dbReference>
<feature type="signal peptide" evidence="17">
    <location>
        <begin position="1"/>
        <end position="22"/>
    </location>
</feature>
<evidence type="ECO:0000256" key="10">
    <source>
        <dbReference type="ARBA" id="ARBA00022989"/>
    </source>
</evidence>
<evidence type="ECO:0000256" key="14">
    <source>
        <dbReference type="ARBA" id="ARBA00023180"/>
    </source>
</evidence>
<dbReference type="PANTHER" id="PTHR10166:SF37">
    <property type="entry name" value="STOLID, ISOFORM H"/>
    <property type="match status" value="1"/>
</dbReference>
<keyword evidence="5" id="KW-0812">Transmembrane</keyword>
<keyword evidence="4" id="KW-0107">Calcium channel</keyword>
<name>A0A7M5X1I3_9CNID</name>
<evidence type="ECO:0000313" key="20">
    <source>
        <dbReference type="Proteomes" id="UP000594262"/>
    </source>
</evidence>
<evidence type="ECO:0000256" key="6">
    <source>
        <dbReference type="ARBA" id="ARBA00022723"/>
    </source>
</evidence>
<accession>A0A7M5X1I3</accession>
<dbReference type="InterPro" id="IPR002035">
    <property type="entry name" value="VWF_A"/>
</dbReference>
<protein>
    <recommendedName>
        <fullName evidence="18">VWFA domain-containing protein</fullName>
    </recommendedName>
</protein>
<keyword evidence="2" id="KW-0813">Transport</keyword>
<comment type="subcellular location">
    <subcellularLocation>
        <location evidence="1">Membrane</location>
        <topology evidence="1">Single-pass type I membrane protein</topology>
    </subcellularLocation>
</comment>
<proteinExistence type="predicted"/>
<evidence type="ECO:0000256" key="11">
    <source>
        <dbReference type="ARBA" id="ARBA00023065"/>
    </source>
</evidence>
<dbReference type="Gene3D" id="3.30.450.20">
    <property type="entry name" value="PAS domain"/>
    <property type="match status" value="1"/>
</dbReference>
<reference evidence="19" key="1">
    <citation type="submission" date="2021-01" db="UniProtKB">
        <authorList>
            <consortium name="EnsemblMetazoa"/>
        </authorList>
    </citation>
    <scope>IDENTIFICATION</scope>
</reference>
<dbReference type="OrthoDB" id="5982285at2759"/>
<evidence type="ECO:0000256" key="9">
    <source>
        <dbReference type="ARBA" id="ARBA00022882"/>
    </source>
</evidence>
<keyword evidence="15" id="KW-0407">Ion channel</keyword>
<evidence type="ECO:0000256" key="3">
    <source>
        <dbReference type="ARBA" id="ARBA00022568"/>
    </source>
</evidence>
<keyword evidence="8" id="KW-0106">Calcium</keyword>
<dbReference type="Gene3D" id="3.40.50.410">
    <property type="entry name" value="von Willebrand factor, type A domain"/>
    <property type="match status" value="1"/>
</dbReference>
<evidence type="ECO:0000256" key="16">
    <source>
        <dbReference type="SAM" id="MobiDB-lite"/>
    </source>
</evidence>
<dbReference type="SUPFAM" id="SSF53300">
    <property type="entry name" value="vWA-like"/>
    <property type="match status" value="1"/>
</dbReference>
<dbReference type="InterPro" id="IPR013608">
    <property type="entry name" value="VWA_N"/>
</dbReference>
<keyword evidence="9" id="KW-0851">Voltage-gated channel</keyword>
<dbReference type="GO" id="GO:0046872">
    <property type="term" value="F:metal ion binding"/>
    <property type="evidence" value="ECO:0007669"/>
    <property type="project" value="UniProtKB-KW"/>
</dbReference>
<keyword evidence="3" id="KW-0109">Calcium transport</keyword>
<dbReference type="PANTHER" id="PTHR10166">
    <property type="entry name" value="VOLTAGE-DEPENDENT CALCIUM CHANNEL SUBUNIT ALPHA-2/DELTA-RELATED"/>
    <property type="match status" value="1"/>
</dbReference>
<evidence type="ECO:0000256" key="17">
    <source>
        <dbReference type="SAM" id="SignalP"/>
    </source>
</evidence>
<keyword evidence="10" id="KW-1133">Transmembrane helix</keyword>
<dbReference type="GO" id="GO:0005245">
    <property type="term" value="F:voltage-gated calcium channel activity"/>
    <property type="evidence" value="ECO:0007669"/>
    <property type="project" value="TreeGrafter"/>
</dbReference>
<organism evidence="19 20">
    <name type="scientific">Clytia hemisphaerica</name>
    <dbReference type="NCBI Taxonomy" id="252671"/>
    <lineage>
        <taxon>Eukaryota</taxon>
        <taxon>Metazoa</taxon>
        <taxon>Cnidaria</taxon>
        <taxon>Hydrozoa</taxon>
        <taxon>Hydroidolina</taxon>
        <taxon>Leptothecata</taxon>
        <taxon>Obeliida</taxon>
        <taxon>Clytiidae</taxon>
        <taxon>Clytia</taxon>
    </lineage>
</organism>
<dbReference type="SMART" id="SM00327">
    <property type="entry name" value="VWA"/>
    <property type="match status" value="1"/>
</dbReference>
<dbReference type="PROSITE" id="PS50234">
    <property type="entry name" value="VWFA"/>
    <property type="match status" value="1"/>
</dbReference>
<evidence type="ECO:0000256" key="2">
    <source>
        <dbReference type="ARBA" id="ARBA00022448"/>
    </source>
</evidence>
<keyword evidence="6" id="KW-0479">Metal-binding</keyword>
<keyword evidence="12" id="KW-0472">Membrane</keyword>